<name>E1QQA7_VULDI</name>
<dbReference type="STRING" id="572478.Vdis_2226"/>
<dbReference type="RefSeq" id="WP_013337319.1">
    <property type="nucleotide sequence ID" value="NC_014537.1"/>
</dbReference>
<dbReference type="KEGG" id="vdi:Vdis_2226"/>
<accession>E1QQA7</accession>
<organism evidence="1 2">
    <name type="scientific">Vulcanisaeta distributa (strain DSM 14429 / JCM 11212 / NBRC 100878 / IC-017)</name>
    <dbReference type="NCBI Taxonomy" id="572478"/>
    <lineage>
        <taxon>Archaea</taxon>
        <taxon>Thermoproteota</taxon>
        <taxon>Thermoprotei</taxon>
        <taxon>Thermoproteales</taxon>
        <taxon>Thermoproteaceae</taxon>
        <taxon>Vulcanisaeta</taxon>
    </lineage>
</organism>
<dbReference type="OrthoDB" id="91340at2157"/>
<sequence length="91" mass="9954">MGKGGRDVEVIKVELPRDLAERFRKYVAEKYGLRRGSLSRAIADLIIKELALYEGGGGGIDSIVGLGLQSDYQWGGEDLVDALRRRAHVPG</sequence>
<protein>
    <submittedName>
        <fullName evidence="1">Uncharacterized protein</fullName>
    </submittedName>
</protein>
<dbReference type="eggNOG" id="arCOG03886">
    <property type="taxonomic scope" value="Archaea"/>
</dbReference>
<dbReference type="Proteomes" id="UP000006681">
    <property type="component" value="Chromosome"/>
</dbReference>
<dbReference type="HOGENOM" id="CLU_168728_0_0_2"/>
<evidence type="ECO:0000313" key="2">
    <source>
        <dbReference type="Proteomes" id="UP000006681"/>
    </source>
</evidence>
<proteinExistence type="predicted"/>
<keyword evidence="2" id="KW-1185">Reference proteome</keyword>
<reference evidence="1 2" key="1">
    <citation type="journal article" date="2010" name="Stand. Genomic Sci.">
        <title>Complete genome sequence of Vulcanisaeta distributa type strain (IC-017).</title>
        <authorList>
            <person name="Mavromatis K."/>
            <person name="Sikorski J."/>
            <person name="Pabst E."/>
            <person name="Teshima H."/>
            <person name="Lapidus A."/>
            <person name="Lucas S."/>
            <person name="Nolan M."/>
            <person name="Glavina Del Rio T."/>
            <person name="Cheng J.F."/>
            <person name="Bruce D."/>
            <person name="Goodwin L."/>
            <person name="Pitluck S."/>
            <person name="Liolios K."/>
            <person name="Ivanova N."/>
            <person name="Mikhailova N."/>
            <person name="Pati A."/>
            <person name="Chen A."/>
            <person name="Palaniappan K."/>
            <person name="Land M."/>
            <person name="Hauser L."/>
            <person name="Chang Y.J."/>
            <person name="Jeffries C.D."/>
            <person name="Rohde M."/>
            <person name="Spring S."/>
            <person name="Goker M."/>
            <person name="Wirth R."/>
            <person name="Woyke T."/>
            <person name="Bristow J."/>
            <person name="Eisen J.A."/>
            <person name="Markowitz V."/>
            <person name="Hugenholtz P."/>
            <person name="Klenk H.P."/>
            <person name="Kyrpides N.C."/>
        </authorList>
    </citation>
    <scope>NUCLEOTIDE SEQUENCE [LARGE SCALE GENOMIC DNA]</scope>
    <source>
        <strain evidence="2">DSM 14429 / JCM 11212 / NBRC 100878 / IC-017</strain>
    </source>
</reference>
<gene>
    <name evidence="1" type="ordered locus">Vdis_2226</name>
</gene>
<reference evidence="2" key="2">
    <citation type="journal article" date="2010" name="Stand. Genomic Sci.">
        <title>Complete genome sequence of Vulcanisaeta distributa type strain (IC-017T).</title>
        <authorList>
            <person name="Mavromatis K."/>
            <person name="Sikorski J."/>
            <person name="Pabst E."/>
            <person name="Teshima H."/>
            <person name="Lapidus A."/>
            <person name="Lucas S."/>
            <person name="Nolan M."/>
            <person name="Glavina Del Rio T."/>
            <person name="Cheng J."/>
            <person name="Bruce D."/>
            <person name="Goodwin L."/>
            <person name="Pitluck S."/>
            <person name="Liolios K."/>
            <person name="Ivanova N."/>
            <person name="Mikhailova N."/>
            <person name="Pati A."/>
            <person name="Chen A."/>
            <person name="Palaniappan K."/>
            <person name="Land M."/>
            <person name="Hauser L."/>
            <person name="Chang Y."/>
            <person name="Jeffries C."/>
            <person name="Rohde M."/>
            <person name="Spring S."/>
            <person name="Goker M."/>
            <person name="Wirth R."/>
            <person name="Woyke T."/>
            <person name="Bristow J."/>
            <person name="Eisen J."/>
            <person name="Markowitz V."/>
            <person name="Hugenholtz P."/>
            <person name="Klenk H."/>
            <person name="Kyrpides N."/>
        </authorList>
    </citation>
    <scope>NUCLEOTIDE SEQUENCE [LARGE SCALE GENOMIC DNA]</scope>
    <source>
        <strain evidence="2">DSM 14429 / JCM 11212 / NBRC 100878 / IC-017</strain>
    </source>
</reference>
<evidence type="ECO:0000313" key="1">
    <source>
        <dbReference type="EMBL" id="ADN51594.1"/>
    </source>
</evidence>
<dbReference type="GeneID" id="9753179"/>
<dbReference type="EMBL" id="CP002100">
    <property type="protein sequence ID" value="ADN51594.1"/>
    <property type="molecule type" value="Genomic_DNA"/>
</dbReference>
<dbReference type="AlphaFoldDB" id="E1QQA7"/>